<name>A0A2V3ZIQ5_9GAMM</name>
<reference evidence="10" key="1">
    <citation type="submission" date="2018-05" db="EMBL/GenBank/DDBJ databases">
        <authorList>
            <person name="Lu D."/>
        </authorList>
    </citation>
    <scope>NUCLEOTIDE SEQUENCE [LARGE SCALE GENOMIC DNA]</scope>
    <source>
        <strain evidence="10">F01</strain>
    </source>
</reference>
<dbReference type="SUPFAM" id="SSF161098">
    <property type="entry name" value="MetI-like"/>
    <property type="match status" value="1"/>
</dbReference>
<dbReference type="InterPro" id="IPR000515">
    <property type="entry name" value="MetI-like"/>
</dbReference>
<dbReference type="PANTHER" id="PTHR30151">
    <property type="entry name" value="ALKANE SULFONATE ABC TRANSPORTER-RELATED, MEMBRANE SUBUNIT"/>
    <property type="match status" value="1"/>
</dbReference>
<dbReference type="GO" id="GO:0055085">
    <property type="term" value="P:transmembrane transport"/>
    <property type="evidence" value="ECO:0007669"/>
    <property type="project" value="InterPro"/>
</dbReference>
<dbReference type="Pfam" id="PF00528">
    <property type="entry name" value="BPD_transp_1"/>
    <property type="match status" value="1"/>
</dbReference>
<evidence type="ECO:0000256" key="5">
    <source>
        <dbReference type="ARBA" id="ARBA00022989"/>
    </source>
</evidence>
<feature type="transmembrane region" description="Helical" evidence="7">
    <location>
        <begin position="31"/>
        <end position="48"/>
    </location>
</feature>
<dbReference type="OrthoDB" id="8138334at2"/>
<evidence type="ECO:0000256" key="6">
    <source>
        <dbReference type="ARBA" id="ARBA00023136"/>
    </source>
</evidence>
<evidence type="ECO:0000313" key="10">
    <source>
        <dbReference type="Proteomes" id="UP000253987"/>
    </source>
</evidence>
<dbReference type="AlphaFoldDB" id="A0A2V3ZIQ5"/>
<evidence type="ECO:0000256" key="7">
    <source>
        <dbReference type="RuleBase" id="RU363032"/>
    </source>
</evidence>
<proteinExistence type="inferred from homology"/>
<feature type="transmembrane region" description="Helical" evidence="7">
    <location>
        <begin position="89"/>
        <end position="111"/>
    </location>
</feature>
<dbReference type="Proteomes" id="UP000253987">
    <property type="component" value="Unassembled WGS sequence"/>
</dbReference>
<dbReference type="CDD" id="cd06261">
    <property type="entry name" value="TM_PBP2"/>
    <property type="match status" value="1"/>
</dbReference>
<comment type="subcellular location">
    <subcellularLocation>
        <location evidence="1 7">Cell membrane</location>
        <topology evidence="1 7">Multi-pass membrane protein</topology>
    </subcellularLocation>
</comment>
<keyword evidence="4 7" id="KW-0812">Transmembrane</keyword>
<dbReference type="EMBL" id="QFWX01000006">
    <property type="protein sequence ID" value="PXX89861.1"/>
    <property type="molecule type" value="Genomic_DNA"/>
</dbReference>
<protein>
    <submittedName>
        <fullName evidence="9">ABC transporter permease</fullName>
    </submittedName>
</protein>
<keyword evidence="3" id="KW-1003">Cell membrane</keyword>
<dbReference type="InterPro" id="IPR035906">
    <property type="entry name" value="MetI-like_sf"/>
</dbReference>
<comment type="caution">
    <text evidence="9">The sequence shown here is derived from an EMBL/GenBank/DDBJ whole genome shotgun (WGS) entry which is preliminary data.</text>
</comment>
<sequence length="278" mass="30981">MIPKTATEAPSGKRSDHWFDFNQTIPGAQRFMLGTVGWLAFLLFWQVTSQLEFAPDRLYPGPAAVFSSLQELFLEKGFFSDVVSSVTRIVISFGIAILIALPLGLLMGSFARVDSLLNPLLGAWRYLPAPAFIPLLLMWLGTGDTQKITLLLMGVVFFLVIMLADVTRQTPRVLIETAKTLGGGRRIILWTVLFRHSLPGYVDTCRQMLAVSWTYLVIAEIVAATDGIGAMMMRAKRFVHVDDIMAGIVTIGVLGLLFDILFRLVYRKCFPYLGREQS</sequence>
<feature type="transmembrane region" description="Helical" evidence="7">
    <location>
        <begin position="123"/>
        <end position="142"/>
    </location>
</feature>
<keyword evidence="2 7" id="KW-0813">Transport</keyword>
<dbReference type="PANTHER" id="PTHR30151:SF0">
    <property type="entry name" value="ABC TRANSPORTER PERMEASE PROTEIN MJ0413-RELATED"/>
    <property type="match status" value="1"/>
</dbReference>
<gene>
    <name evidence="9" type="ORF">DIT71_13930</name>
</gene>
<evidence type="ECO:0000259" key="8">
    <source>
        <dbReference type="PROSITE" id="PS50928"/>
    </source>
</evidence>
<feature type="transmembrane region" description="Helical" evidence="7">
    <location>
        <begin position="244"/>
        <end position="266"/>
    </location>
</feature>
<reference evidence="9 10" key="2">
    <citation type="submission" date="2018-06" db="EMBL/GenBank/DDBJ databases">
        <title>Marinobactersediminissp. nov, a moderately halophilic bacterium isolated from marine solar saltern.</title>
        <authorList>
            <person name="Zhang Y."/>
        </authorList>
    </citation>
    <scope>NUCLEOTIDE SEQUENCE [LARGE SCALE GENOMIC DNA]</scope>
    <source>
        <strain evidence="9 10">F01</strain>
    </source>
</reference>
<dbReference type="Gene3D" id="1.10.3720.10">
    <property type="entry name" value="MetI-like"/>
    <property type="match status" value="1"/>
</dbReference>
<evidence type="ECO:0000256" key="2">
    <source>
        <dbReference type="ARBA" id="ARBA00022448"/>
    </source>
</evidence>
<evidence type="ECO:0000256" key="3">
    <source>
        <dbReference type="ARBA" id="ARBA00022475"/>
    </source>
</evidence>
<accession>A0A2V3ZIQ5</accession>
<feature type="transmembrane region" description="Helical" evidence="7">
    <location>
        <begin position="213"/>
        <end position="232"/>
    </location>
</feature>
<dbReference type="GO" id="GO:0005886">
    <property type="term" value="C:plasma membrane"/>
    <property type="evidence" value="ECO:0007669"/>
    <property type="project" value="UniProtKB-SubCell"/>
</dbReference>
<keyword evidence="10" id="KW-1185">Reference proteome</keyword>
<keyword evidence="5 7" id="KW-1133">Transmembrane helix</keyword>
<dbReference type="PROSITE" id="PS50928">
    <property type="entry name" value="ABC_TM1"/>
    <property type="match status" value="1"/>
</dbReference>
<evidence type="ECO:0000256" key="1">
    <source>
        <dbReference type="ARBA" id="ARBA00004651"/>
    </source>
</evidence>
<evidence type="ECO:0000313" key="9">
    <source>
        <dbReference type="EMBL" id="PXX89861.1"/>
    </source>
</evidence>
<comment type="similarity">
    <text evidence="7">Belongs to the binding-protein-dependent transport system permease family.</text>
</comment>
<feature type="domain" description="ABC transmembrane type-1" evidence="8">
    <location>
        <begin position="82"/>
        <end position="266"/>
    </location>
</feature>
<feature type="transmembrane region" description="Helical" evidence="7">
    <location>
        <begin position="148"/>
        <end position="166"/>
    </location>
</feature>
<keyword evidence="6 7" id="KW-0472">Membrane</keyword>
<evidence type="ECO:0000256" key="4">
    <source>
        <dbReference type="ARBA" id="ARBA00022692"/>
    </source>
</evidence>
<organism evidence="9 10">
    <name type="scientific">Marinobacter vulgaris</name>
    <dbReference type="NCBI Taxonomy" id="1928331"/>
    <lineage>
        <taxon>Bacteria</taxon>
        <taxon>Pseudomonadati</taxon>
        <taxon>Pseudomonadota</taxon>
        <taxon>Gammaproteobacteria</taxon>
        <taxon>Pseudomonadales</taxon>
        <taxon>Marinobacteraceae</taxon>
        <taxon>Marinobacter</taxon>
    </lineage>
</organism>